<organism evidence="1 2">
    <name type="scientific">Thermospira aquatica</name>
    <dbReference type="NCBI Taxonomy" id="2828656"/>
    <lineage>
        <taxon>Bacteria</taxon>
        <taxon>Pseudomonadati</taxon>
        <taxon>Spirochaetota</taxon>
        <taxon>Spirochaetia</taxon>
        <taxon>Brevinematales</taxon>
        <taxon>Thermospiraceae</taxon>
        <taxon>Thermospira</taxon>
    </lineage>
</organism>
<dbReference type="RefSeq" id="WP_271434545.1">
    <property type="nucleotide sequence ID" value="NZ_CP073355.1"/>
</dbReference>
<reference evidence="1" key="2">
    <citation type="submission" date="2022-06" db="EMBL/GenBank/DDBJ databases">
        <title>Thermospira aquatica gen. nov., sp. nov.</title>
        <authorList>
            <person name="Ben Ali Gam Z."/>
            <person name="Labat M."/>
        </authorList>
    </citation>
    <scope>NUCLEOTIDE SEQUENCE</scope>
    <source>
        <strain evidence="1">F1F22</strain>
    </source>
</reference>
<sequence length="400" mass="45774">MYQACKNVDNLFSLIVGEEGHGSNLFTHPAQPYGSETPEQQAQAMMENTEAIENEQRKKLEKELNNIWAENSKAYAGYGTTSPTKEEIAEDEWMKNASMYAPTMSEVDRRQFEDSYEVWQWNEGVERQLDLQIQEEYAERMRNEGKYIVTYSVDLATNKVYDGEGKVSQDGENQLAHYKLMLESYGDKLENVLKNSGDYIIIGEEGLGSNFTVGGNERTPGNMNKDPLNDRITILMRDGDRIIIKEFNRASVDSTNYITNHKNAIGYDGRKHYATLKPGKYRLETFIRMRDGKERMLQDTGMKYLAFRITDHTPTVGVNPAHPERGNPGYAEGILIHANDTTSWNTSEGCQVIYYKDYTEMIKMFGTPVLIKNQQGKIIGTDWDFSKSIGRKGYYYLISQ</sequence>
<dbReference type="AlphaFoldDB" id="A0AAX3BB99"/>
<gene>
    <name evidence="1" type="ORF">KDW03_07930</name>
</gene>
<dbReference type="KEGG" id="taqu:KDW03_07930"/>
<keyword evidence="2" id="KW-1185">Reference proteome</keyword>
<dbReference type="Proteomes" id="UP001056539">
    <property type="component" value="Chromosome"/>
</dbReference>
<evidence type="ECO:0000313" key="2">
    <source>
        <dbReference type="Proteomes" id="UP001056539"/>
    </source>
</evidence>
<evidence type="ECO:0008006" key="3">
    <source>
        <dbReference type="Google" id="ProtNLM"/>
    </source>
</evidence>
<protein>
    <recommendedName>
        <fullName evidence="3">YkuD domain-containing protein</fullName>
    </recommendedName>
</protein>
<proteinExistence type="predicted"/>
<reference evidence="1" key="1">
    <citation type="submission" date="2021-04" db="EMBL/GenBank/DDBJ databases">
        <authorList>
            <person name="Postec A."/>
        </authorList>
    </citation>
    <scope>NUCLEOTIDE SEQUENCE</scope>
    <source>
        <strain evidence="1">F1F22</strain>
    </source>
</reference>
<name>A0AAX3BB99_9SPIR</name>
<accession>A0AAX3BB99</accession>
<dbReference type="EMBL" id="CP073355">
    <property type="protein sequence ID" value="URA09416.1"/>
    <property type="molecule type" value="Genomic_DNA"/>
</dbReference>
<evidence type="ECO:0000313" key="1">
    <source>
        <dbReference type="EMBL" id="URA09416.1"/>
    </source>
</evidence>